<evidence type="ECO:0000256" key="2">
    <source>
        <dbReference type="ARBA" id="ARBA00022692"/>
    </source>
</evidence>
<feature type="transmembrane region" description="Helical" evidence="6">
    <location>
        <begin position="20"/>
        <end position="41"/>
    </location>
</feature>
<dbReference type="PANTHER" id="PTHR33048:SF47">
    <property type="entry name" value="INTEGRAL MEMBRANE PROTEIN-RELATED"/>
    <property type="match status" value="1"/>
</dbReference>
<evidence type="ECO:0000256" key="4">
    <source>
        <dbReference type="ARBA" id="ARBA00023136"/>
    </source>
</evidence>
<dbReference type="InterPro" id="IPR052337">
    <property type="entry name" value="SAT4-like"/>
</dbReference>
<keyword evidence="3 6" id="KW-1133">Transmembrane helix</keyword>
<feature type="transmembrane region" description="Helical" evidence="6">
    <location>
        <begin position="136"/>
        <end position="155"/>
    </location>
</feature>
<protein>
    <recommendedName>
        <fullName evidence="7">Rhodopsin domain-containing protein</fullName>
    </recommendedName>
</protein>
<reference evidence="8 9" key="1">
    <citation type="submission" date="2018-05" db="EMBL/GenBank/DDBJ databases">
        <title>Whole genome sequencing for identification of molecular markers to develop diagnostic detection tools for the regulated plant pathogen Lachnellula willkommii.</title>
        <authorList>
            <person name="Giroux E."/>
            <person name="Bilodeau G."/>
        </authorList>
    </citation>
    <scope>NUCLEOTIDE SEQUENCE [LARGE SCALE GENOMIC DNA]</scope>
    <source>
        <strain evidence="8 9">CBS 203.66</strain>
    </source>
</reference>
<feature type="domain" description="Rhodopsin" evidence="7">
    <location>
        <begin position="37"/>
        <end position="276"/>
    </location>
</feature>
<dbReference type="InterPro" id="IPR049326">
    <property type="entry name" value="Rhodopsin_dom_fungi"/>
</dbReference>
<sequence length="356" mass="39240">MTSLPPPPQSYLEAYSGNVLIGVCSAFIALETIFLALRFYARSLAPLQWTWEDLLLPFAWLFNVGLCSLCINSVPAAGVGRHLAYVKQTDPHQLIAWGKTLVALEWLYLSSNPLPKIYVLCLYLRIFTQRAARVTCYVMIGVIIAIWVSFIVASATKCTPFAAQWDKTIGHCVNVEAYYQAGSAPNMATDVVILLLPIPTLIALHASVVRKIGLLLIFVTGSIGLVGSVIRFSIFFRSDAFSDNTWVSVSLMSWTCVEPGMYLIAACCLTLRPLFAKFPFKSLGSKLETPGAPSSFQNTTAANMPRRSGFIQMKDLKNQSAGPKMNVTTTTSFTVDVESAKEHRMDRLGTESYTHK</sequence>
<dbReference type="GO" id="GO:0016020">
    <property type="term" value="C:membrane"/>
    <property type="evidence" value="ECO:0007669"/>
    <property type="project" value="UniProtKB-SubCell"/>
</dbReference>
<dbReference type="PANTHER" id="PTHR33048">
    <property type="entry name" value="PTH11-LIKE INTEGRAL MEMBRANE PROTEIN (AFU_ORTHOLOGUE AFUA_5G11245)"/>
    <property type="match status" value="1"/>
</dbReference>
<feature type="transmembrane region" description="Helical" evidence="6">
    <location>
        <begin position="106"/>
        <end position="124"/>
    </location>
</feature>
<feature type="transmembrane region" description="Helical" evidence="6">
    <location>
        <begin position="53"/>
        <end position="74"/>
    </location>
</feature>
<accession>A0A8T9BNK2</accession>
<comment type="subcellular location">
    <subcellularLocation>
        <location evidence="1">Membrane</location>
        <topology evidence="1">Multi-pass membrane protein</topology>
    </subcellularLocation>
</comment>
<comment type="caution">
    <text evidence="8">The sequence shown here is derived from an EMBL/GenBank/DDBJ whole genome shotgun (WGS) entry which is preliminary data.</text>
</comment>
<feature type="transmembrane region" description="Helical" evidence="6">
    <location>
        <begin position="187"/>
        <end position="206"/>
    </location>
</feature>
<organism evidence="8 9">
    <name type="scientific">Lachnellula arida</name>
    <dbReference type="NCBI Taxonomy" id="1316785"/>
    <lineage>
        <taxon>Eukaryota</taxon>
        <taxon>Fungi</taxon>
        <taxon>Dikarya</taxon>
        <taxon>Ascomycota</taxon>
        <taxon>Pezizomycotina</taxon>
        <taxon>Leotiomycetes</taxon>
        <taxon>Helotiales</taxon>
        <taxon>Lachnaceae</taxon>
        <taxon>Lachnellula</taxon>
    </lineage>
</organism>
<evidence type="ECO:0000256" key="3">
    <source>
        <dbReference type="ARBA" id="ARBA00022989"/>
    </source>
</evidence>
<feature type="transmembrane region" description="Helical" evidence="6">
    <location>
        <begin position="246"/>
        <end position="271"/>
    </location>
</feature>
<gene>
    <name evidence="8" type="ORF">LARI1_G000544</name>
</gene>
<evidence type="ECO:0000256" key="5">
    <source>
        <dbReference type="ARBA" id="ARBA00038359"/>
    </source>
</evidence>
<evidence type="ECO:0000313" key="8">
    <source>
        <dbReference type="EMBL" id="TVY21567.1"/>
    </source>
</evidence>
<dbReference type="AlphaFoldDB" id="A0A8T9BNK2"/>
<name>A0A8T9BNK2_9HELO</name>
<keyword evidence="2 6" id="KW-0812">Transmembrane</keyword>
<dbReference type="Pfam" id="PF20684">
    <property type="entry name" value="Fung_rhodopsin"/>
    <property type="match status" value="1"/>
</dbReference>
<evidence type="ECO:0000256" key="6">
    <source>
        <dbReference type="SAM" id="Phobius"/>
    </source>
</evidence>
<keyword evidence="9" id="KW-1185">Reference proteome</keyword>
<evidence type="ECO:0000256" key="1">
    <source>
        <dbReference type="ARBA" id="ARBA00004141"/>
    </source>
</evidence>
<dbReference type="EMBL" id="QGMF01000012">
    <property type="protein sequence ID" value="TVY21567.1"/>
    <property type="molecule type" value="Genomic_DNA"/>
</dbReference>
<dbReference type="OrthoDB" id="3529975at2759"/>
<evidence type="ECO:0000313" key="9">
    <source>
        <dbReference type="Proteomes" id="UP000469559"/>
    </source>
</evidence>
<feature type="transmembrane region" description="Helical" evidence="6">
    <location>
        <begin position="213"/>
        <end position="234"/>
    </location>
</feature>
<evidence type="ECO:0000259" key="7">
    <source>
        <dbReference type="Pfam" id="PF20684"/>
    </source>
</evidence>
<dbReference type="Proteomes" id="UP000469559">
    <property type="component" value="Unassembled WGS sequence"/>
</dbReference>
<proteinExistence type="inferred from homology"/>
<comment type="similarity">
    <text evidence="5">Belongs to the SAT4 family.</text>
</comment>
<keyword evidence="4 6" id="KW-0472">Membrane</keyword>